<keyword evidence="4" id="KW-1185">Reference proteome</keyword>
<dbReference type="AlphaFoldDB" id="A0A0U3NXN1"/>
<gene>
    <name evidence="3" type="ORF">APZ00_01955</name>
</gene>
<dbReference type="GO" id="GO:0006355">
    <property type="term" value="P:regulation of DNA-templated transcription"/>
    <property type="evidence" value="ECO:0007669"/>
    <property type="project" value="InterPro"/>
</dbReference>
<dbReference type="Gene3D" id="6.10.10.120">
    <property type="entry name" value="Antitoxin ParD1-like"/>
    <property type="match status" value="1"/>
</dbReference>
<dbReference type="STRING" id="121719.APZ00_01955"/>
<accession>A0A0U3NXN1</accession>
<dbReference type="Pfam" id="PF03693">
    <property type="entry name" value="ParD_antitoxin"/>
    <property type="match status" value="1"/>
</dbReference>
<evidence type="ECO:0000256" key="1">
    <source>
        <dbReference type="ARBA" id="ARBA00008580"/>
    </source>
</evidence>
<proteinExistence type="inferred from homology"/>
<reference evidence="3 4" key="1">
    <citation type="submission" date="2015-10" db="EMBL/GenBank/DDBJ databases">
        <title>The world's first case of liver abscess caused by Pannonibacter phragmitetus.</title>
        <authorList>
            <person name="Ming D."/>
            <person name="Wang M."/>
            <person name="Zhou Y."/>
            <person name="Jiang T."/>
            <person name="Hu S."/>
        </authorList>
    </citation>
    <scope>NUCLEOTIDE SEQUENCE [LARGE SCALE GENOMIC DNA]</scope>
    <source>
        <strain evidence="3 4">31801</strain>
    </source>
</reference>
<evidence type="ECO:0000313" key="4">
    <source>
        <dbReference type="Proteomes" id="UP000064921"/>
    </source>
</evidence>
<dbReference type="SUPFAM" id="SSF47598">
    <property type="entry name" value="Ribbon-helix-helix"/>
    <property type="match status" value="1"/>
</dbReference>
<evidence type="ECO:0000256" key="2">
    <source>
        <dbReference type="ARBA" id="ARBA00022649"/>
    </source>
</evidence>
<evidence type="ECO:0000313" key="3">
    <source>
        <dbReference type="EMBL" id="ALV25990.1"/>
    </source>
</evidence>
<dbReference type="PANTHER" id="PTHR36582">
    <property type="entry name" value="ANTITOXIN PARD"/>
    <property type="match status" value="1"/>
</dbReference>
<sequence>MASSANLGDRLEAYVTSLVKQGRYNSRSEVLREGVRLVEEREKRLAALDAALNRGLSDADAGRSQPVDEVERDLLAKYQRMTEVQAEDQAEDRAEDRGK</sequence>
<dbReference type="EMBL" id="CP013068">
    <property type="protein sequence ID" value="ALV25990.1"/>
    <property type="molecule type" value="Genomic_DNA"/>
</dbReference>
<dbReference type="PANTHER" id="PTHR36582:SF2">
    <property type="entry name" value="ANTITOXIN PARD"/>
    <property type="match status" value="1"/>
</dbReference>
<dbReference type="eggNOG" id="COG3609">
    <property type="taxonomic scope" value="Bacteria"/>
</dbReference>
<dbReference type="InterPro" id="IPR022789">
    <property type="entry name" value="ParD"/>
</dbReference>
<protein>
    <submittedName>
        <fullName evidence="3">Addiction module antitoxin</fullName>
    </submittedName>
</protein>
<comment type="similarity">
    <text evidence="1">Belongs to the ParD antitoxin family.</text>
</comment>
<dbReference type="NCBIfam" id="TIGR02606">
    <property type="entry name" value="antidote_CC2985"/>
    <property type="match status" value="1"/>
</dbReference>
<dbReference type="KEGG" id="pphr:APZ00_01955"/>
<dbReference type="RefSeq" id="WP_058897918.1">
    <property type="nucleotide sequence ID" value="NZ_CP013068.1"/>
</dbReference>
<keyword evidence="2" id="KW-1277">Toxin-antitoxin system</keyword>
<dbReference type="InterPro" id="IPR010985">
    <property type="entry name" value="Ribbon_hlx_hlx"/>
</dbReference>
<dbReference type="Proteomes" id="UP000064921">
    <property type="component" value="Chromosome"/>
</dbReference>
<dbReference type="InterPro" id="IPR038296">
    <property type="entry name" value="ParD_sf"/>
</dbReference>
<organism evidence="3 4">
    <name type="scientific">Pannonibacter phragmitetus</name>
    <dbReference type="NCBI Taxonomy" id="121719"/>
    <lineage>
        <taxon>Bacteria</taxon>
        <taxon>Pseudomonadati</taxon>
        <taxon>Pseudomonadota</taxon>
        <taxon>Alphaproteobacteria</taxon>
        <taxon>Hyphomicrobiales</taxon>
        <taxon>Stappiaceae</taxon>
        <taxon>Pannonibacter</taxon>
    </lineage>
</organism>
<name>A0A0U3NXN1_9HYPH</name>